<reference evidence="3" key="1">
    <citation type="submission" date="2022-11" db="UniProtKB">
        <authorList>
            <consortium name="WormBaseParasite"/>
        </authorList>
    </citation>
    <scope>IDENTIFICATION</scope>
</reference>
<evidence type="ECO:0000313" key="2">
    <source>
        <dbReference type="Proteomes" id="UP000887578"/>
    </source>
</evidence>
<organism evidence="2 3">
    <name type="scientific">Panagrolaimus davidi</name>
    <dbReference type="NCBI Taxonomy" id="227884"/>
    <lineage>
        <taxon>Eukaryota</taxon>
        <taxon>Metazoa</taxon>
        <taxon>Ecdysozoa</taxon>
        <taxon>Nematoda</taxon>
        <taxon>Chromadorea</taxon>
        <taxon>Rhabditida</taxon>
        <taxon>Tylenchina</taxon>
        <taxon>Panagrolaimomorpha</taxon>
        <taxon>Panagrolaimoidea</taxon>
        <taxon>Panagrolaimidae</taxon>
        <taxon>Panagrolaimus</taxon>
    </lineage>
</organism>
<keyword evidence="2" id="KW-1185">Reference proteome</keyword>
<dbReference type="Proteomes" id="UP000887578">
    <property type="component" value="Unplaced"/>
</dbReference>
<dbReference type="WBParaSite" id="PDA_v2.g26318.t1">
    <property type="protein sequence ID" value="PDA_v2.g26318.t1"/>
    <property type="gene ID" value="PDA_v2.g26318"/>
</dbReference>
<evidence type="ECO:0000313" key="3">
    <source>
        <dbReference type="WBParaSite" id="PDA_v2.g26318.t1"/>
    </source>
</evidence>
<evidence type="ECO:0000256" key="1">
    <source>
        <dbReference type="SAM" id="MobiDB-lite"/>
    </source>
</evidence>
<feature type="region of interest" description="Disordered" evidence="1">
    <location>
        <begin position="1"/>
        <end position="40"/>
    </location>
</feature>
<protein>
    <submittedName>
        <fullName evidence="3">Uncharacterized protein</fullName>
    </submittedName>
</protein>
<proteinExistence type="predicted"/>
<dbReference type="AlphaFoldDB" id="A0A914QGC9"/>
<name>A0A914QGC9_9BILA</name>
<accession>A0A914QGC9</accession>
<sequence>MDEKLNKAAEVIESDTRKKSMSSKASAEDDEKRNVNITTNEINTPADDIITDYGEKVDFGQDSESDDDEIFVTIGDIETNLPSQVC</sequence>